<evidence type="ECO:0000256" key="1">
    <source>
        <dbReference type="ARBA" id="ARBA00001961"/>
    </source>
</evidence>
<dbReference type="Gene3D" id="2.60.120.620">
    <property type="entry name" value="q2cbj1_9rhob like domain"/>
    <property type="match status" value="1"/>
</dbReference>
<evidence type="ECO:0000256" key="3">
    <source>
        <dbReference type="ARBA" id="ARBA00022964"/>
    </source>
</evidence>
<dbReference type="Pfam" id="PF13640">
    <property type="entry name" value="2OG-FeII_Oxy_3"/>
    <property type="match status" value="1"/>
</dbReference>
<dbReference type="FunFam" id="2.60.120.620:FF:000052">
    <property type="entry name" value="Prolyl 4-hydroxylase alpha subunit, putative"/>
    <property type="match status" value="1"/>
</dbReference>
<dbReference type="InterPro" id="IPR045054">
    <property type="entry name" value="P4HA-like"/>
</dbReference>
<dbReference type="EMBL" id="CP017624">
    <property type="protein sequence ID" value="AOW27171.1"/>
    <property type="molecule type" value="Genomic_DNA"/>
</dbReference>
<organism evidence="8 9">
    <name type="scientific">Candida albicans (strain SC5314 / ATCC MYA-2876)</name>
    <name type="common">Yeast</name>
    <dbReference type="NCBI Taxonomy" id="237561"/>
    <lineage>
        <taxon>Eukaryota</taxon>
        <taxon>Fungi</taxon>
        <taxon>Dikarya</taxon>
        <taxon>Ascomycota</taxon>
        <taxon>Saccharomycotina</taxon>
        <taxon>Pichiomycetes</taxon>
        <taxon>Debaryomycetaceae</taxon>
        <taxon>Candida/Lodderomyces clade</taxon>
        <taxon>Candida</taxon>
    </lineage>
</organism>
<evidence type="ECO:0000313" key="8">
    <source>
        <dbReference type="EMBL" id="AOW27171.1"/>
    </source>
</evidence>
<keyword evidence="4" id="KW-0560">Oxidoreductase</keyword>
<dbReference type="GO" id="GO:0005783">
    <property type="term" value="C:endoplasmic reticulum"/>
    <property type="evidence" value="ECO:0000318"/>
    <property type="project" value="GO_Central"/>
</dbReference>
<keyword evidence="9" id="KW-1185">Reference proteome</keyword>
<reference evidence="8 9" key="1">
    <citation type="journal article" date="2004" name="Proc. Natl. Acad. Sci. U.S.A.">
        <title>The diploid genome sequence of Candida albicans.</title>
        <authorList>
            <person name="Jones T."/>
            <person name="Federspiel N.A."/>
            <person name="Chibana H."/>
            <person name="Dungan J."/>
            <person name="Kalman S."/>
            <person name="Magee B.B."/>
            <person name="Newport G."/>
            <person name="Thorstenson Y.R."/>
            <person name="Agabian N."/>
            <person name="Magee P.T."/>
            <person name="Davis R.W."/>
            <person name="Scherer S."/>
        </authorList>
    </citation>
    <scope>NUCLEOTIDE SEQUENCE [LARGE SCALE GENOMIC DNA]</scope>
    <source>
        <strain evidence="9">SC5314 / ATCC MYA-2876</strain>
    </source>
</reference>
<dbReference type="InterPro" id="IPR044862">
    <property type="entry name" value="Pro_4_hyd_alph_FE2OG_OXY"/>
</dbReference>
<dbReference type="GO" id="GO:0004656">
    <property type="term" value="F:procollagen-proline 4-dioxygenase activity"/>
    <property type="evidence" value="ECO:0000318"/>
    <property type="project" value="GO_Central"/>
</dbReference>
<dbReference type="PANTHER" id="PTHR10869:SF236">
    <property type="entry name" value="PROLYL 4-HYDROXYLASE ALPHA SUBUNIT DOMAIN-CONTAINING PROTEIN"/>
    <property type="match status" value="1"/>
</dbReference>
<feature type="domain" description="Fe2OG dioxygenase" evidence="6">
    <location>
        <begin position="140"/>
        <end position="251"/>
    </location>
</feature>
<evidence type="ECO:0000256" key="4">
    <source>
        <dbReference type="ARBA" id="ARBA00023002"/>
    </source>
</evidence>
<gene>
    <name evidence="8" type="ordered locus">CAALFM_C201230WA</name>
    <name evidence="7" type="ordered locus">orf19.9552</name>
</gene>
<name>A0A1D8PGA7_CANAL</name>
<reference evidence="8 9" key="3">
    <citation type="journal article" date="2013" name="Genome Biol.">
        <title>Assembly of a phased diploid Candida albicans genome facilitates allele-specific measurements and provides a simple model for repeat and indel structure.</title>
        <authorList>
            <person name="Muzzey D."/>
            <person name="Schwartz K."/>
            <person name="Weissman J.S."/>
            <person name="Sherlock G."/>
        </authorList>
    </citation>
    <scope>NUCLEOTIDE SEQUENCE [LARGE SCALE GENOMIC DNA]</scope>
    <source>
        <strain evidence="9">SC5314 / ATCC MYA-2876</strain>
    </source>
</reference>
<sequence>MHTFYLPFILSLSMPPKKKSSKTIYKFPQSFHDLPKSLSKNYYQPEPESIINDQIIIIKNFFNKDLCNELIKSFETQLNMETTPLIKSKEYAARFNDRSSMNDLLSANILWQYLQKILLDNPYNDEDLKEINQIFQDAVGLNPQLRVYRYTRGHHFGKHYDDSVICPIPPQGTKKGFTKWTLLIYLTGDEEFKGGGTIFYPEIKNIKPLNIHPNKGMALLHKHGDDCLKHEAEMVANGAKWVLRSDVVFPI</sequence>
<dbReference type="OMA" id="QFFGQHY"/>
<dbReference type="KEGG" id="cal:CAALFM_C201230WA"/>
<dbReference type="AlphaFoldDB" id="A0A1D8PGA7"/>
<dbReference type="InterPro" id="IPR005123">
    <property type="entry name" value="Oxoglu/Fe-dep_dioxygenase_dom"/>
</dbReference>
<protein>
    <recommendedName>
        <fullName evidence="6">Fe2OG dioxygenase domain-containing protein</fullName>
    </recommendedName>
</protein>
<dbReference type="GO" id="GO:0005506">
    <property type="term" value="F:iron ion binding"/>
    <property type="evidence" value="ECO:0007669"/>
    <property type="project" value="InterPro"/>
</dbReference>
<evidence type="ECO:0000256" key="5">
    <source>
        <dbReference type="ARBA" id="ARBA00023004"/>
    </source>
</evidence>
<keyword evidence="3" id="KW-0223">Dioxygenase</keyword>
<dbReference type="GO" id="GO:0031418">
    <property type="term" value="F:L-ascorbic acid binding"/>
    <property type="evidence" value="ECO:0007669"/>
    <property type="project" value="InterPro"/>
</dbReference>
<dbReference type="CGD" id="CAL0000190230">
    <property type="gene designation" value="orf19.9552"/>
</dbReference>
<reference evidence="8 9" key="2">
    <citation type="journal article" date="2007" name="Genome Biol.">
        <title>Assembly of the Candida albicans genome into sixteen supercontigs aligned on the eight chromosomes.</title>
        <authorList>
            <person name="van het Hoog M."/>
            <person name="Rast T.J."/>
            <person name="Martchenko M."/>
            <person name="Grindle S."/>
            <person name="Dignard D."/>
            <person name="Hogues H."/>
            <person name="Cuomo C."/>
            <person name="Berriman M."/>
            <person name="Scherer S."/>
            <person name="Magee B.B."/>
            <person name="Whiteway M."/>
            <person name="Chibana H."/>
            <person name="Nantel A."/>
            <person name="Magee P.T."/>
        </authorList>
    </citation>
    <scope>GENOME REANNOTATION</scope>
    <source>
        <strain evidence="9">SC5314 / ATCC MYA-2876</strain>
    </source>
</reference>
<dbReference type="InParanoid" id="A0A1D8PGA7"/>
<dbReference type="PROSITE" id="PS51471">
    <property type="entry name" value="FE2OG_OXY"/>
    <property type="match status" value="1"/>
</dbReference>
<dbReference type="PANTHER" id="PTHR10869">
    <property type="entry name" value="PROLYL 4-HYDROXYLASE ALPHA SUBUNIT"/>
    <property type="match status" value="1"/>
</dbReference>
<dbReference type="VEuPathDB" id="FungiDB:C2_01230W_A"/>
<evidence type="ECO:0000259" key="6">
    <source>
        <dbReference type="PROSITE" id="PS51471"/>
    </source>
</evidence>
<evidence type="ECO:0000256" key="2">
    <source>
        <dbReference type="ARBA" id="ARBA00022723"/>
    </source>
</evidence>
<dbReference type="SMR" id="A0A1D8PGA7"/>
<accession>A0A1D8PGA7</accession>
<dbReference type="SMART" id="SM00702">
    <property type="entry name" value="P4Hc"/>
    <property type="match status" value="1"/>
</dbReference>
<dbReference type="Proteomes" id="UP000000559">
    <property type="component" value="Chromosome 2"/>
</dbReference>
<dbReference type="GeneID" id="3638795"/>
<keyword evidence="5" id="KW-0408">Iron</keyword>
<dbReference type="OrthoDB" id="69177at2759"/>
<dbReference type="InterPro" id="IPR006620">
    <property type="entry name" value="Pro_4_hyd_alph"/>
</dbReference>
<proteinExistence type="predicted"/>
<keyword evidence="2" id="KW-0479">Metal-binding</keyword>
<evidence type="ECO:0000313" key="7">
    <source>
        <dbReference type="CGD" id="CAL0000190230"/>
    </source>
</evidence>
<dbReference type="RefSeq" id="XP_719451.2">
    <property type="nucleotide sequence ID" value="XM_714358.2"/>
</dbReference>
<comment type="cofactor">
    <cofactor evidence="1">
        <name>L-ascorbate</name>
        <dbReference type="ChEBI" id="CHEBI:38290"/>
    </cofactor>
</comment>
<evidence type="ECO:0000313" key="9">
    <source>
        <dbReference type="Proteomes" id="UP000000559"/>
    </source>
</evidence>
<dbReference type="eggNOG" id="ENOG502QR14">
    <property type="taxonomic scope" value="Eukaryota"/>
</dbReference>